<feature type="region of interest" description="Disordered" evidence="1">
    <location>
        <begin position="1"/>
        <end position="24"/>
    </location>
</feature>
<sequence>MRTALSPARAAAAPAGAAEPEARDFADHVRMCQSHEGFDGMHNPGVMHQGLAGWEAHHAS</sequence>
<keyword evidence="3" id="KW-1185">Reference proteome</keyword>
<proteinExistence type="predicted"/>
<dbReference type="Proteomes" id="UP000188324">
    <property type="component" value="Chromosome"/>
</dbReference>
<dbReference type="EMBL" id="CP019605">
    <property type="protein sequence ID" value="AQP45235.1"/>
    <property type="molecule type" value="Genomic_DNA"/>
</dbReference>
<protein>
    <submittedName>
        <fullName evidence="2">Uncharacterized protein</fullName>
    </submittedName>
</protein>
<dbReference type="AlphaFoldDB" id="A0A1Q2CGR3"/>
<evidence type="ECO:0000256" key="1">
    <source>
        <dbReference type="SAM" id="MobiDB-lite"/>
    </source>
</evidence>
<name>A0A1Q2CGR3_9ACTN</name>
<accession>A0A1Q2CGR3</accession>
<dbReference type="KEGG" id="tfl:RPIT_10875"/>
<evidence type="ECO:0000313" key="2">
    <source>
        <dbReference type="EMBL" id="AQP45235.1"/>
    </source>
</evidence>
<evidence type="ECO:0000313" key="3">
    <source>
        <dbReference type="Proteomes" id="UP000188324"/>
    </source>
</evidence>
<gene>
    <name evidence="2" type="ORF">RPIT_10875</name>
</gene>
<feature type="compositionally biased region" description="Low complexity" evidence="1">
    <location>
        <begin position="7"/>
        <end position="19"/>
    </location>
</feature>
<dbReference type="RefSeq" id="WP_077343097.1">
    <property type="nucleotide sequence ID" value="NZ_CP019605.1"/>
</dbReference>
<organism evidence="2 3">
    <name type="scientific">Tessaracoccus flavus</name>
    <dbReference type="NCBI Taxonomy" id="1610493"/>
    <lineage>
        <taxon>Bacteria</taxon>
        <taxon>Bacillati</taxon>
        <taxon>Actinomycetota</taxon>
        <taxon>Actinomycetes</taxon>
        <taxon>Propionibacteriales</taxon>
        <taxon>Propionibacteriaceae</taxon>
        <taxon>Tessaracoccus</taxon>
    </lineage>
</organism>
<dbReference type="OrthoDB" id="3790708at2"/>
<reference evidence="2 3" key="1">
    <citation type="journal article" date="2016" name="Int. J. Syst. Evol. Microbiol.">
        <title>Tessaracoccus flavus sp. nov., isolated from the drainage system of a lindane-producing factory.</title>
        <authorList>
            <person name="Kumari R."/>
            <person name="Singh P."/>
            <person name="Schumann P."/>
            <person name="Lal R."/>
        </authorList>
    </citation>
    <scope>NUCLEOTIDE SEQUENCE [LARGE SCALE GENOMIC DNA]</scope>
    <source>
        <strain evidence="2 3">RP1T</strain>
    </source>
</reference>